<feature type="compositionally biased region" description="Basic and acidic residues" evidence="2">
    <location>
        <begin position="847"/>
        <end position="857"/>
    </location>
</feature>
<dbReference type="Pfam" id="PF17921">
    <property type="entry name" value="Integrase_H2C2"/>
    <property type="match status" value="1"/>
</dbReference>
<dbReference type="Pfam" id="PF17919">
    <property type="entry name" value="RT_RNaseH_2"/>
    <property type="match status" value="1"/>
</dbReference>
<evidence type="ECO:0000256" key="2">
    <source>
        <dbReference type="SAM" id="MobiDB-lite"/>
    </source>
</evidence>
<dbReference type="InterPro" id="IPR050951">
    <property type="entry name" value="Retrovirus_Pol_polyprotein"/>
</dbReference>
<protein>
    <submittedName>
        <fullName evidence="4">Reverse transcriptase domain-containing protein</fullName>
    </submittedName>
</protein>
<feature type="compositionally biased region" description="Acidic residues" evidence="2">
    <location>
        <begin position="717"/>
        <end position="726"/>
    </location>
</feature>
<dbReference type="Gene3D" id="3.30.420.10">
    <property type="entry name" value="Ribonuclease H-like superfamily/Ribonuclease H"/>
    <property type="match status" value="1"/>
</dbReference>
<dbReference type="Pfam" id="PF03732">
    <property type="entry name" value="Retrotrans_gag"/>
    <property type="match status" value="1"/>
</dbReference>
<keyword evidence="4" id="KW-0548">Nucleotidyltransferase</keyword>
<dbReference type="InterPro" id="IPR043502">
    <property type="entry name" value="DNA/RNA_pol_sf"/>
</dbReference>
<dbReference type="PROSITE" id="PS50994">
    <property type="entry name" value="INTEGRASE"/>
    <property type="match status" value="1"/>
</dbReference>
<dbReference type="GO" id="GO:0003964">
    <property type="term" value="F:RNA-directed DNA polymerase activity"/>
    <property type="evidence" value="ECO:0007669"/>
    <property type="project" value="UniProtKB-KW"/>
</dbReference>
<sequence length="1044" mass="117655">MLKRCEDTNLVLSWEKCHFMVKEGIVLGHKISKSGIEVDKAKVDVIAKLPHPTSVKGIRSFLGHAGFYRRFIQDFSKIARPMTHLLEKDTPFIFSKECVESFNILKKKLTEAPILVAPDWDLPFEIMCDASDYAVGAVLGQQLLSVVYAFEKLWPYLVLSKTIVYTDHSDLKYLLAKEDAKPRLLWWILLLQEFDVIIRDKKGAENLAADHLSRLENPHQDVLENKEITKTFPLETLGMVTFRGDDSTPWFADFANYHARNFVIKGMSSQQKNKFFKDVKHYFWDDPYLFNICADQVIRRCVYGQEAVVILTACHNGPTGGYYGANYTDKFFFDSGFFWPTIYRDAHDLVTRCDACQRQGKNSQRDEMTQNAIQVCEIFDVWGIDFMGPFPYSRGNKYILVAVDYLSKWVEAKALSTNDARVVCKILKSLFARFGTPRAIIRDRGPLCAIVATLRSRDNNISINTILSFLMLPVTAPPEIRRWSAILSTREAIPFARRLALRHASPRSSDHRSSSSSSSSDSLPVHSSGLDASDQAHSGSSTRDVSPRLCYPPRIAPRRSEAFCHWCAALYLLVSTNYISHLQRRVSSERPMHSSPHSAGPSRKRCRSPVDSVSLSMPVTGSLAPTRADHLPPRKRFRDSYSSEASLEEDAEVGLTGTGVDMGLGIGDGDVVGDRVGIDHRDATDDTEEYEADASTGDTTEAGIDPMTAPLVEEEIVEPAGEDSPDSPDTRDGIVRSVEDTPVDLSDAVRDFYHHMSEVRVDRIVGIETAQGRLEADQLIASGDRARMAEAIYSLRLENLKIRAMLDIERDRVSSLHFTCLFHRRSFVSDGDNGNGGNGGNGNGRNENPDENGRGDRPVARECTYQDFMKCQPLNFKGTKGVIGLIRCFEKMEIVFHISNCPEKSQVKYATCTLLDGALTWWNSHKRTIRTEAAFAMSWRELMKLITEVYCPRNEIQKMETKLWNLTVKNNDLTAYTQRFQELTMMCTKMVPEEEDRVEKFIGGLPDNIPGNVIAAELTRLQDAVRIANNLMDQKLKGYAIRNA</sequence>
<reference evidence="4" key="1">
    <citation type="journal article" date="2022" name="Int. J. Mol. Sci.">
        <title>Draft Genome of Tanacetum Coccineum: Genomic Comparison of Closely Related Tanacetum-Family Plants.</title>
        <authorList>
            <person name="Yamashiro T."/>
            <person name="Shiraishi A."/>
            <person name="Nakayama K."/>
            <person name="Satake H."/>
        </authorList>
    </citation>
    <scope>NUCLEOTIDE SEQUENCE</scope>
</reference>
<feature type="region of interest" description="Disordered" evidence="2">
    <location>
        <begin position="832"/>
        <end position="857"/>
    </location>
</feature>
<keyword evidence="1" id="KW-0511">Multifunctional enzyme</keyword>
<reference evidence="4" key="2">
    <citation type="submission" date="2022-01" db="EMBL/GenBank/DDBJ databases">
        <authorList>
            <person name="Yamashiro T."/>
            <person name="Shiraishi A."/>
            <person name="Satake H."/>
            <person name="Nakayama K."/>
        </authorList>
    </citation>
    <scope>NUCLEOTIDE SEQUENCE</scope>
</reference>
<dbReference type="InterPro" id="IPR005162">
    <property type="entry name" value="Retrotrans_gag_dom"/>
</dbReference>
<dbReference type="PANTHER" id="PTHR37984:SF5">
    <property type="entry name" value="PROTEIN NYNRIN-LIKE"/>
    <property type="match status" value="1"/>
</dbReference>
<evidence type="ECO:0000313" key="4">
    <source>
        <dbReference type="EMBL" id="GJT72427.1"/>
    </source>
</evidence>
<dbReference type="Gene3D" id="3.30.70.270">
    <property type="match status" value="2"/>
</dbReference>
<dbReference type="SUPFAM" id="SSF53098">
    <property type="entry name" value="Ribonuclease H-like"/>
    <property type="match status" value="1"/>
</dbReference>
<dbReference type="SUPFAM" id="SSF56672">
    <property type="entry name" value="DNA/RNA polymerases"/>
    <property type="match status" value="1"/>
</dbReference>
<dbReference type="InterPro" id="IPR041588">
    <property type="entry name" value="Integrase_H2C2"/>
</dbReference>
<dbReference type="InterPro" id="IPR012337">
    <property type="entry name" value="RNaseH-like_sf"/>
</dbReference>
<dbReference type="Pfam" id="PF00665">
    <property type="entry name" value="rve"/>
    <property type="match status" value="1"/>
</dbReference>
<feature type="region of interest" description="Disordered" evidence="2">
    <location>
        <begin position="681"/>
        <end position="705"/>
    </location>
</feature>
<organism evidence="4 5">
    <name type="scientific">Tanacetum coccineum</name>
    <dbReference type="NCBI Taxonomy" id="301880"/>
    <lineage>
        <taxon>Eukaryota</taxon>
        <taxon>Viridiplantae</taxon>
        <taxon>Streptophyta</taxon>
        <taxon>Embryophyta</taxon>
        <taxon>Tracheophyta</taxon>
        <taxon>Spermatophyta</taxon>
        <taxon>Magnoliopsida</taxon>
        <taxon>eudicotyledons</taxon>
        <taxon>Gunneridae</taxon>
        <taxon>Pentapetalae</taxon>
        <taxon>asterids</taxon>
        <taxon>campanulids</taxon>
        <taxon>Asterales</taxon>
        <taxon>Asteraceae</taxon>
        <taxon>Asteroideae</taxon>
        <taxon>Anthemideae</taxon>
        <taxon>Anthemidinae</taxon>
        <taxon>Tanacetum</taxon>
    </lineage>
</organism>
<evidence type="ECO:0000259" key="3">
    <source>
        <dbReference type="PROSITE" id="PS50994"/>
    </source>
</evidence>
<accession>A0ABQ5GC27</accession>
<dbReference type="InterPro" id="IPR036397">
    <property type="entry name" value="RNaseH_sf"/>
</dbReference>
<dbReference type="Gene3D" id="1.10.340.70">
    <property type="match status" value="1"/>
</dbReference>
<feature type="compositionally biased region" description="Basic and acidic residues" evidence="2">
    <location>
        <begin position="728"/>
        <end position="739"/>
    </location>
</feature>
<evidence type="ECO:0000256" key="1">
    <source>
        <dbReference type="ARBA" id="ARBA00023268"/>
    </source>
</evidence>
<dbReference type="InterPro" id="IPR041577">
    <property type="entry name" value="RT_RNaseH_2"/>
</dbReference>
<name>A0ABQ5GC27_9ASTR</name>
<feature type="compositionally biased region" description="Low complexity" evidence="2">
    <location>
        <begin position="514"/>
        <end position="528"/>
    </location>
</feature>
<feature type="domain" description="Integrase catalytic" evidence="3">
    <location>
        <begin position="373"/>
        <end position="446"/>
    </location>
</feature>
<keyword evidence="4" id="KW-0695">RNA-directed DNA polymerase</keyword>
<dbReference type="InterPro" id="IPR001584">
    <property type="entry name" value="Integrase_cat-core"/>
</dbReference>
<dbReference type="Proteomes" id="UP001151760">
    <property type="component" value="Unassembled WGS sequence"/>
</dbReference>
<feature type="region of interest" description="Disordered" evidence="2">
    <location>
        <begin position="585"/>
        <end position="650"/>
    </location>
</feature>
<dbReference type="InterPro" id="IPR043128">
    <property type="entry name" value="Rev_trsase/Diguanyl_cyclase"/>
</dbReference>
<dbReference type="PANTHER" id="PTHR37984">
    <property type="entry name" value="PROTEIN CBG26694"/>
    <property type="match status" value="1"/>
</dbReference>
<feature type="compositionally biased region" description="Polar residues" evidence="2">
    <location>
        <begin position="535"/>
        <end position="544"/>
    </location>
</feature>
<dbReference type="EMBL" id="BQNB010018257">
    <property type="protein sequence ID" value="GJT72427.1"/>
    <property type="molecule type" value="Genomic_DNA"/>
</dbReference>
<comment type="caution">
    <text evidence="4">The sequence shown here is derived from an EMBL/GenBank/DDBJ whole genome shotgun (WGS) entry which is preliminary data.</text>
</comment>
<keyword evidence="5" id="KW-1185">Reference proteome</keyword>
<evidence type="ECO:0000313" key="5">
    <source>
        <dbReference type="Proteomes" id="UP001151760"/>
    </source>
</evidence>
<proteinExistence type="predicted"/>
<gene>
    <name evidence="4" type="ORF">Tco_1031713</name>
</gene>
<feature type="region of interest" description="Disordered" evidence="2">
    <location>
        <begin position="717"/>
        <end position="739"/>
    </location>
</feature>
<feature type="region of interest" description="Disordered" evidence="2">
    <location>
        <begin position="504"/>
        <end position="549"/>
    </location>
</feature>
<keyword evidence="4" id="KW-0808">Transferase</keyword>
<dbReference type="CDD" id="cd09274">
    <property type="entry name" value="RNase_HI_RT_Ty3"/>
    <property type="match status" value="1"/>
</dbReference>
<feature type="compositionally biased region" description="Gly residues" evidence="2">
    <location>
        <begin position="833"/>
        <end position="843"/>
    </location>
</feature>